<dbReference type="HOGENOM" id="CLU_1575825_0_0_7"/>
<dbReference type="PROSITE" id="PS51257">
    <property type="entry name" value="PROKAR_LIPOPROTEIN"/>
    <property type="match status" value="1"/>
</dbReference>
<feature type="chain" id="PRO_5003614136" description="Lipoprotein" evidence="2">
    <location>
        <begin position="22"/>
        <end position="181"/>
    </location>
</feature>
<keyword evidence="2" id="KW-0732">Signal</keyword>
<feature type="compositionally biased region" description="Pro residues" evidence="1">
    <location>
        <begin position="143"/>
        <end position="166"/>
    </location>
</feature>
<evidence type="ECO:0000313" key="3">
    <source>
        <dbReference type="EMBL" id="AFE03640.1"/>
    </source>
</evidence>
<evidence type="ECO:0000313" key="4">
    <source>
        <dbReference type="Proteomes" id="UP000007587"/>
    </source>
</evidence>
<dbReference type="RefSeq" id="WP_014393537.1">
    <property type="nucleotide sequence ID" value="NC_017030.1"/>
</dbReference>
<feature type="region of interest" description="Disordered" evidence="1">
    <location>
        <begin position="125"/>
        <end position="181"/>
    </location>
</feature>
<proteinExistence type="predicted"/>
<evidence type="ECO:0000256" key="1">
    <source>
        <dbReference type="SAM" id="MobiDB-lite"/>
    </source>
</evidence>
<organism evidence="3 4">
    <name type="scientific">Corallococcus coralloides (strain ATCC 25202 / DSM 2259 / NBRC 100086 / M2)</name>
    <name type="common">Myxococcus coralloides</name>
    <dbReference type="NCBI Taxonomy" id="1144275"/>
    <lineage>
        <taxon>Bacteria</taxon>
        <taxon>Pseudomonadati</taxon>
        <taxon>Myxococcota</taxon>
        <taxon>Myxococcia</taxon>
        <taxon>Myxococcales</taxon>
        <taxon>Cystobacterineae</taxon>
        <taxon>Myxococcaceae</taxon>
        <taxon>Corallococcus</taxon>
    </lineage>
</organism>
<dbReference type="eggNOG" id="ENOG503286I">
    <property type="taxonomic scope" value="Bacteria"/>
</dbReference>
<dbReference type="Proteomes" id="UP000007587">
    <property type="component" value="Chromosome"/>
</dbReference>
<dbReference type="AlphaFoldDB" id="H8MHA7"/>
<evidence type="ECO:0000256" key="2">
    <source>
        <dbReference type="SAM" id="SignalP"/>
    </source>
</evidence>
<reference evidence="4" key="2">
    <citation type="submission" date="2012-03" db="EMBL/GenBank/DDBJ databases">
        <title>Genome sequence of the fruiting myxobacterium Corallococcus coralloides DSM 2259.</title>
        <authorList>
            <person name="Huntley S."/>
            <person name="Zhang Y."/>
            <person name="Treuner-Lange A."/>
            <person name="Sensen C.W."/>
            <person name="Sogaard-Andersen L."/>
        </authorList>
    </citation>
    <scope>NUCLEOTIDE SEQUENCE [LARGE SCALE GENOMIC DNA]</scope>
    <source>
        <strain evidence="4">ATCC 25202 / DSM 2259 / NBRC 100086 / M2</strain>
    </source>
</reference>
<feature type="signal peptide" evidence="2">
    <location>
        <begin position="1"/>
        <end position="21"/>
    </location>
</feature>
<dbReference type="EMBL" id="CP003389">
    <property type="protein sequence ID" value="AFE03640.1"/>
    <property type="molecule type" value="Genomic_DNA"/>
</dbReference>
<evidence type="ECO:0008006" key="5">
    <source>
        <dbReference type="Google" id="ProtNLM"/>
    </source>
</evidence>
<gene>
    <name evidence="3" type="ordered locus">COCOR_00686</name>
</gene>
<reference evidence="3 4" key="1">
    <citation type="journal article" date="2012" name="J. Bacteriol.">
        <title>Complete Genome Sequence of the Fruiting Myxobacterium Corallococcus coralloides DSM 2259.</title>
        <authorList>
            <person name="Huntley S."/>
            <person name="Zhang Y."/>
            <person name="Treuner-Lange A."/>
            <person name="Kneip S."/>
            <person name="Sensen C.W."/>
            <person name="Sogaard-Andersen L."/>
        </authorList>
    </citation>
    <scope>NUCLEOTIDE SEQUENCE [LARGE SCALE GENOMIC DNA]</scope>
    <source>
        <strain evidence="4">ATCC 25202 / DSM 2259 / NBRC 100086 / M2</strain>
    </source>
</reference>
<dbReference type="KEGG" id="ccx:COCOR_00686"/>
<dbReference type="OrthoDB" id="5519714at2"/>
<dbReference type="InParanoid" id="H8MHA7"/>
<accession>H8MHA7</accession>
<keyword evidence="4" id="KW-1185">Reference proteome</keyword>
<protein>
    <recommendedName>
        <fullName evidence="5">Lipoprotein</fullName>
    </recommendedName>
</protein>
<dbReference type="STRING" id="1144275.COCOR_00686"/>
<sequence>MKKVCALFGFAVMATGCSARAPAWKGTVEWPDEQSAKLVGQPLEGGAVLAAAGAIRELIRTNPYPHLFEGCSSPEQGLVAVVFTGPTEGLYYVRVIHDFVRCRGARFRLLDGWDVYAVTPQGEVVAKDPLGPGEARPAATPDAAPPPAPPAQEAPAPPPTPEPQVPAPTGDAERSGGTVTE</sequence>
<name>H8MHA7_CORCM</name>